<feature type="compositionally biased region" description="Basic residues" evidence="1">
    <location>
        <begin position="159"/>
        <end position="170"/>
    </location>
</feature>
<feature type="compositionally biased region" description="Basic and acidic residues" evidence="1">
    <location>
        <begin position="69"/>
        <end position="99"/>
    </location>
</feature>
<comment type="caution">
    <text evidence="2">The sequence shown here is derived from an EMBL/GenBank/DDBJ whole genome shotgun (WGS) entry which is preliminary data.</text>
</comment>
<dbReference type="AlphaFoldDB" id="A0A9Q3KBZ7"/>
<keyword evidence="3" id="KW-1185">Reference proteome</keyword>
<reference evidence="2" key="1">
    <citation type="submission" date="2021-03" db="EMBL/GenBank/DDBJ databases">
        <title>Draft genome sequence of rust myrtle Austropuccinia psidii MF-1, a brazilian biotype.</title>
        <authorList>
            <person name="Quecine M.C."/>
            <person name="Pachon D.M.R."/>
            <person name="Bonatelli M.L."/>
            <person name="Correr F.H."/>
            <person name="Franceschini L.M."/>
            <person name="Leite T.F."/>
            <person name="Margarido G.R.A."/>
            <person name="Almeida C.A."/>
            <person name="Ferrarezi J.A."/>
            <person name="Labate C.A."/>
        </authorList>
    </citation>
    <scope>NUCLEOTIDE SEQUENCE</scope>
    <source>
        <strain evidence="2">MF-1</strain>
    </source>
</reference>
<evidence type="ECO:0000313" key="3">
    <source>
        <dbReference type="Proteomes" id="UP000765509"/>
    </source>
</evidence>
<gene>
    <name evidence="2" type="ORF">O181_118288</name>
</gene>
<dbReference type="Proteomes" id="UP000765509">
    <property type="component" value="Unassembled WGS sequence"/>
</dbReference>
<name>A0A9Q3KBZ7_9BASI</name>
<feature type="compositionally biased region" description="Polar residues" evidence="1">
    <location>
        <begin position="108"/>
        <end position="121"/>
    </location>
</feature>
<evidence type="ECO:0000256" key="1">
    <source>
        <dbReference type="SAM" id="MobiDB-lite"/>
    </source>
</evidence>
<sequence>NPTEDNQTTVETLVEEACPSSPTPIVIKKKKDKKLDFPGPTIQDYEEEVPNTSYNQMELDSEVELIPQKGKERQKSPVEQNPHKEVPYPKEGSNRHLHEPVQAVLHSVQGQRPGNAATNTPRSDERLAPPQKITQRGGNSEILQWIESTIIQTSSNTMPKRRRQPRKKPQ</sequence>
<evidence type="ECO:0000313" key="2">
    <source>
        <dbReference type="EMBL" id="MBW0578573.1"/>
    </source>
</evidence>
<dbReference type="EMBL" id="AVOT02103071">
    <property type="protein sequence ID" value="MBW0578573.1"/>
    <property type="molecule type" value="Genomic_DNA"/>
</dbReference>
<feature type="region of interest" description="Disordered" evidence="1">
    <location>
        <begin position="23"/>
        <end position="51"/>
    </location>
</feature>
<feature type="region of interest" description="Disordered" evidence="1">
    <location>
        <begin position="63"/>
        <end position="170"/>
    </location>
</feature>
<feature type="compositionally biased region" description="Polar residues" evidence="1">
    <location>
        <begin position="132"/>
        <end position="158"/>
    </location>
</feature>
<protein>
    <submittedName>
        <fullName evidence="2">Uncharacterized protein</fullName>
    </submittedName>
</protein>
<accession>A0A9Q3KBZ7</accession>
<organism evidence="2 3">
    <name type="scientific">Austropuccinia psidii MF-1</name>
    <dbReference type="NCBI Taxonomy" id="1389203"/>
    <lineage>
        <taxon>Eukaryota</taxon>
        <taxon>Fungi</taxon>
        <taxon>Dikarya</taxon>
        <taxon>Basidiomycota</taxon>
        <taxon>Pucciniomycotina</taxon>
        <taxon>Pucciniomycetes</taxon>
        <taxon>Pucciniales</taxon>
        <taxon>Sphaerophragmiaceae</taxon>
        <taxon>Austropuccinia</taxon>
    </lineage>
</organism>
<feature type="non-terminal residue" evidence="2">
    <location>
        <position position="1"/>
    </location>
</feature>
<proteinExistence type="predicted"/>